<sequence length="149" mass="16623">MRVKSGRSLSERAPGTISRSMNQTEVIYNAECPICSREVGAYRRHAQARGLPIRFSPLDGANLARWGLSAEDAARRFHVVQDGRLISGVPAFAALWSAMPRYRWLAWLVTRPGLRGVAGWGYDRLAAPLLYAMHRRRQARALHKRAAGG</sequence>
<dbReference type="EMBL" id="SLXL01000002">
    <property type="protein sequence ID" value="TCP26462.1"/>
    <property type="molecule type" value="Genomic_DNA"/>
</dbReference>
<dbReference type="AlphaFoldDB" id="A0A4R2NWT7"/>
<dbReference type="InterPro" id="IPR007263">
    <property type="entry name" value="DCC1-like"/>
</dbReference>
<accession>A0A4R2NWT7</accession>
<keyword evidence="2" id="KW-1185">Reference proteome</keyword>
<reference evidence="1 2" key="1">
    <citation type="submission" date="2019-03" db="EMBL/GenBank/DDBJ databases">
        <title>Genomic Encyclopedia of Type Strains, Phase IV (KMG-IV): sequencing the most valuable type-strain genomes for metagenomic binning, comparative biology and taxonomic classification.</title>
        <authorList>
            <person name="Goeker M."/>
        </authorList>
    </citation>
    <scope>NUCLEOTIDE SEQUENCE [LARGE SCALE GENOMIC DNA]</scope>
    <source>
        <strain evidence="1 2">DSM 2781</strain>
    </source>
</reference>
<organism evidence="1 2">
    <name type="scientific">Rhodovulum adriaticum</name>
    <name type="common">Rhodopseudomonas adriatica</name>
    <dbReference type="NCBI Taxonomy" id="35804"/>
    <lineage>
        <taxon>Bacteria</taxon>
        <taxon>Pseudomonadati</taxon>
        <taxon>Pseudomonadota</taxon>
        <taxon>Alphaproteobacteria</taxon>
        <taxon>Rhodobacterales</taxon>
        <taxon>Paracoccaceae</taxon>
        <taxon>Rhodovulum</taxon>
    </lineage>
</organism>
<gene>
    <name evidence="1" type="ORF">EV656_102431</name>
</gene>
<dbReference type="Pfam" id="PF04134">
    <property type="entry name" value="DCC1-like"/>
    <property type="match status" value="1"/>
</dbReference>
<evidence type="ECO:0000313" key="1">
    <source>
        <dbReference type="EMBL" id="TCP26462.1"/>
    </source>
</evidence>
<evidence type="ECO:0000313" key="2">
    <source>
        <dbReference type="Proteomes" id="UP000295733"/>
    </source>
</evidence>
<proteinExistence type="predicted"/>
<protein>
    <submittedName>
        <fullName evidence="1">Putative DCC family thiol-disulfide oxidoreductase YuxK</fullName>
    </submittedName>
</protein>
<dbReference type="Proteomes" id="UP000295733">
    <property type="component" value="Unassembled WGS sequence"/>
</dbReference>
<comment type="caution">
    <text evidence="1">The sequence shown here is derived from an EMBL/GenBank/DDBJ whole genome shotgun (WGS) entry which is preliminary data.</text>
</comment>
<dbReference type="GO" id="GO:0015035">
    <property type="term" value="F:protein-disulfide reductase activity"/>
    <property type="evidence" value="ECO:0007669"/>
    <property type="project" value="InterPro"/>
</dbReference>
<name>A0A4R2NWT7_RHOAD</name>